<keyword evidence="3" id="KW-1185">Reference proteome</keyword>
<dbReference type="PROSITE" id="PS51354">
    <property type="entry name" value="GLUTAREDOXIN_2"/>
    <property type="match status" value="1"/>
</dbReference>
<keyword evidence="2" id="KW-0808">Transferase</keyword>
<evidence type="ECO:0000313" key="3">
    <source>
        <dbReference type="Proteomes" id="UP000523161"/>
    </source>
</evidence>
<accession>A0A7Y5EHL4</accession>
<reference evidence="2 3" key="1">
    <citation type="submission" date="2020-06" db="EMBL/GenBank/DDBJ databases">
        <title>Rheinheimera sp. nov., a marine bacterium isolated from coastal.</title>
        <authorList>
            <person name="Yu Q."/>
            <person name="Qi Y."/>
            <person name="Pu J."/>
        </authorList>
    </citation>
    <scope>NUCLEOTIDE SEQUENCE [LARGE SCALE GENOMIC DNA]</scope>
    <source>
        <strain evidence="2 3">YQF-2</strain>
    </source>
</reference>
<dbReference type="InterPro" id="IPR036249">
    <property type="entry name" value="Thioredoxin-like_sf"/>
</dbReference>
<evidence type="ECO:0000259" key="1">
    <source>
        <dbReference type="PROSITE" id="PS50404"/>
    </source>
</evidence>
<dbReference type="InterPro" id="IPR004045">
    <property type="entry name" value="Glutathione_S-Trfase_N"/>
</dbReference>
<dbReference type="GO" id="GO:0016740">
    <property type="term" value="F:transferase activity"/>
    <property type="evidence" value="ECO:0007669"/>
    <property type="project" value="UniProtKB-KW"/>
</dbReference>
<comment type="caution">
    <text evidence="2">The sequence shown here is derived from an EMBL/GenBank/DDBJ whole genome shotgun (WGS) entry which is preliminary data.</text>
</comment>
<sequence length="134" mass="15474">MRLFIRLFFRFIRLILTPFMLLAEKLTTPKAIVRSQAEQQDIDAACRQLALYQFSACPFCIKVRKEMARLGLNISKRDAQHNQQYRSELETAGGKIKVPCLRIETSAGDTEWLYESTAIIAYLQQRFEQSPAKA</sequence>
<dbReference type="SUPFAM" id="SSF52833">
    <property type="entry name" value="Thioredoxin-like"/>
    <property type="match status" value="1"/>
</dbReference>
<dbReference type="Pfam" id="PF13417">
    <property type="entry name" value="GST_N_3"/>
    <property type="match status" value="1"/>
</dbReference>
<feature type="domain" description="GST N-terminal" evidence="1">
    <location>
        <begin position="47"/>
        <end position="131"/>
    </location>
</feature>
<dbReference type="Gene3D" id="3.40.30.10">
    <property type="entry name" value="Glutaredoxin"/>
    <property type="match status" value="1"/>
</dbReference>
<dbReference type="Proteomes" id="UP000523161">
    <property type="component" value="Unassembled WGS sequence"/>
</dbReference>
<protein>
    <submittedName>
        <fullName evidence="2">Glutathione S-transferase N-terminal domain-containing protein</fullName>
    </submittedName>
</protein>
<dbReference type="EMBL" id="JABSOD010000002">
    <property type="protein sequence ID" value="NRQ41371.1"/>
    <property type="molecule type" value="Genomic_DNA"/>
</dbReference>
<organism evidence="2 3">
    <name type="scientific">Rheinheimera lutimaris</name>
    <dbReference type="NCBI Taxonomy" id="2740584"/>
    <lineage>
        <taxon>Bacteria</taxon>
        <taxon>Pseudomonadati</taxon>
        <taxon>Pseudomonadota</taxon>
        <taxon>Gammaproteobacteria</taxon>
        <taxon>Chromatiales</taxon>
        <taxon>Chromatiaceae</taxon>
        <taxon>Rheinheimera</taxon>
    </lineage>
</organism>
<dbReference type="AlphaFoldDB" id="A0A7Y5EHL4"/>
<evidence type="ECO:0000313" key="2">
    <source>
        <dbReference type="EMBL" id="NRQ41371.1"/>
    </source>
</evidence>
<dbReference type="RefSeq" id="WP_173499622.1">
    <property type="nucleotide sequence ID" value="NZ_JABSOD010000002.1"/>
</dbReference>
<proteinExistence type="predicted"/>
<name>A0A7Y5EHL4_9GAMM</name>
<dbReference type="PROSITE" id="PS50404">
    <property type="entry name" value="GST_NTER"/>
    <property type="match status" value="1"/>
</dbReference>
<gene>
    <name evidence="2" type="ORF">HRH59_02135</name>
</gene>